<dbReference type="OMA" id="FCQLPSI"/>
<protein>
    <recommendedName>
        <fullName evidence="1">Methyltransferase domain-containing protein</fullName>
    </recommendedName>
</protein>
<keyword evidence="3" id="KW-1185">Reference proteome</keyword>
<dbReference type="Proteomes" id="UP000821866">
    <property type="component" value="Chromosome 1"/>
</dbReference>
<dbReference type="InterPro" id="IPR029063">
    <property type="entry name" value="SAM-dependent_MTases_sf"/>
</dbReference>
<dbReference type="VEuPathDB" id="VectorBase:LOC119181091"/>
<dbReference type="Pfam" id="PF13679">
    <property type="entry name" value="Methyltransf_32"/>
    <property type="match status" value="1"/>
</dbReference>
<proteinExistence type="predicted"/>
<dbReference type="PANTHER" id="PTHR13369:SF0">
    <property type="entry name" value="GLUTATHIONE S-TRANSFERASE C-TERMINAL DOMAIN-CONTAINING PROTEIN"/>
    <property type="match status" value="1"/>
</dbReference>
<reference evidence="2" key="1">
    <citation type="journal article" date="2020" name="Cell">
        <title>Large-Scale Comparative Analyses of Tick Genomes Elucidate Their Genetic Diversity and Vector Capacities.</title>
        <authorList>
            <consortium name="Tick Genome and Microbiome Consortium (TIGMIC)"/>
            <person name="Jia N."/>
            <person name="Wang J."/>
            <person name="Shi W."/>
            <person name="Du L."/>
            <person name="Sun Y."/>
            <person name="Zhan W."/>
            <person name="Jiang J.F."/>
            <person name="Wang Q."/>
            <person name="Zhang B."/>
            <person name="Ji P."/>
            <person name="Bell-Sakyi L."/>
            <person name="Cui X.M."/>
            <person name="Yuan T.T."/>
            <person name="Jiang B.G."/>
            <person name="Yang W.F."/>
            <person name="Lam T.T."/>
            <person name="Chang Q.C."/>
            <person name="Ding S.J."/>
            <person name="Wang X.J."/>
            <person name="Zhu J.G."/>
            <person name="Ruan X.D."/>
            <person name="Zhao L."/>
            <person name="Wei J.T."/>
            <person name="Ye R.Z."/>
            <person name="Que T.C."/>
            <person name="Du C.H."/>
            <person name="Zhou Y.H."/>
            <person name="Cheng J.X."/>
            <person name="Dai P.F."/>
            <person name="Guo W.B."/>
            <person name="Han X.H."/>
            <person name="Huang E.J."/>
            <person name="Li L.F."/>
            <person name="Wei W."/>
            <person name="Gao Y.C."/>
            <person name="Liu J.Z."/>
            <person name="Shao H.Z."/>
            <person name="Wang X."/>
            <person name="Wang C.C."/>
            <person name="Yang T.C."/>
            <person name="Huo Q.B."/>
            <person name="Li W."/>
            <person name="Chen H.Y."/>
            <person name="Chen S.E."/>
            <person name="Zhou L.G."/>
            <person name="Ni X.B."/>
            <person name="Tian J.H."/>
            <person name="Sheng Y."/>
            <person name="Liu T."/>
            <person name="Pan Y.S."/>
            <person name="Xia L.Y."/>
            <person name="Li J."/>
            <person name="Zhao F."/>
            <person name="Cao W.C."/>
        </authorList>
    </citation>
    <scope>NUCLEOTIDE SEQUENCE</scope>
    <source>
        <strain evidence="2">Rmic-2018</strain>
    </source>
</reference>
<dbReference type="GO" id="GO:0005737">
    <property type="term" value="C:cytoplasm"/>
    <property type="evidence" value="ECO:0007669"/>
    <property type="project" value="TreeGrafter"/>
</dbReference>
<name>A0A9J6EZK7_RHIMP</name>
<feature type="domain" description="Methyltransferase" evidence="1">
    <location>
        <begin position="393"/>
        <end position="515"/>
    </location>
</feature>
<evidence type="ECO:0000313" key="2">
    <source>
        <dbReference type="EMBL" id="KAH8039811.1"/>
    </source>
</evidence>
<gene>
    <name evidence="2" type="ORF">HPB51_009067</name>
</gene>
<dbReference type="FunFam" id="3.40.50.150:FF:000725">
    <property type="entry name" value="Glutathione S-transferase, C-terminal domain-containing"/>
    <property type="match status" value="1"/>
</dbReference>
<reference evidence="2" key="2">
    <citation type="submission" date="2021-09" db="EMBL/GenBank/DDBJ databases">
        <authorList>
            <person name="Jia N."/>
            <person name="Wang J."/>
            <person name="Shi W."/>
            <person name="Du L."/>
            <person name="Sun Y."/>
            <person name="Zhan W."/>
            <person name="Jiang J."/>
            <person name="Wang Q."/>
            <person name="Zhang B."/>
            <person name="Ji P."/>
            <person name="Sakyi L.B."/>
            <person name="Cui X."/>
            <person name="Yuan T."/>
            <person name="Jiang B."/>
            <person name="Yang W."/>
            <person name="Lam T.T.-Y."/>
            <person name="Chang Q."/>
            <person name="Ding S."/>
            <person name="Wang X."/>
            <person name="Zhu J."/>
            <person name="Ruan X."/>
            <person name="Zhao L."/>
            <person name="Wei J."/>
            <person name="Que T."/>
            <person name="Du C."/>
            <person name="Cheng J."/>
            <person name="Dai P."/>
            <person name="Han X."/>
            <person name="Huang E."/>
            <person name="Gao Y."/>
            <person name="Liu J."/>
            <person name="Shao H."/>
            <person name="Ye R."/>
            <person name="Li L."/>
            <person name="Wei W."/>
            <person name="Wang X."/>
            <person name="Wang C."/>
            <person name="Huo Q."/>
            <person name="Li W."/>
            <person name="Guo W."/>
            <person name="Chen H."/>
            <person name="Chen S."/>
            <person name="Zhou L."/>
            <person name="Zhou L."/>
            <person name="Ni X."/>
            <person name="Tian J."/>
            <person name="Zhou Y."/>
            <person name="Sheng Y."/>
            <person name="Liu T."/>
            <person name="Pan Y."/>
            <person name="Xia L."/>
            <person name="Li J."/>
            <person name="Zhao F."/>
            <person name="Cao W."/>
        </authorList>
    </citation>
    <scope>NUCLEOTIDE SEQUENCE</scope>
    <source>
        <strain evidence="2">Rmic-2018</strain>
        <tissue evidence="2">Larvae</tissue>
    </source>
</reference>
<dbReference type="AlphaFoldDB" id="A0A9J6EZK7"/>
<dbReference type="PANTHER" id="PTHR13369">
    <property type="match status" value="1"/>
</dbReference>
<evidence type="ECO:0000313" key="3">
    <source>
        <dbReference type="Proteomes" id="UP000821866"/>
    </source>
</evidence>
<evidence type="ECO:0000259" key="1">
    <source>
        <dbReference type="Pfam" id="PF13679"/>
    </source>
</evidence>
<comment type="caution">
    <text evidence="2">The sequence shown here is derived from an EMBL/GenBank/DDBJ whole genome shotgun (WGS) entry which is preliminary data.</text>
</comment>
<dbReference type="OrthoDB" id="206598at2759"/>
<dbReference type="Gene3D" id="3.40.50.150">
    <property type="entry name" value="Vaccinia Virus protein VP39"/>
    <property type="match status" value="1"/>
</dbReference>
<dbReference type="InterPro" id="IPR025714">
    <property type="entry name" value="Methyltranfer_dom"/>
</dbReference>
<organism evidence="2 3">
    <name type="scientific">Rhipicephalus microplus</name>
    <name type="common">Cattle tick</name>
    <name type="synonym">Boophilus microplus</name>
    <dbReference type="NCBI Taxonomy" id="6941"/>
    <lineage>
        <taxon>Eukaryota</taxon>
        <taxon>Metazoa</taxon>
        <taxon>Ecdysozoa</taxon>
        <taxon>Arthropoda</taxon>
        <taxon>Chelicerata</taxon>
        <taxon>Arachnida</taxon>
        <taxon>Acari</taxon>
        <taxon>Parasitiformes</taxon>
        <taxon>Ixodida</taxon>
        <taxon>Ixodoidea</taxon>
        <taxon>Ixodidae</taxon>
        <taxon>Rhipicephalinae</taxon>
        <taxon>Rhipicephalus</taxon>
        <taxon>Boophilus</taxon>
    </lineage>
</organism>
<sequence length="606" mass="67929">MAIEPLVMLGGRKDDDRSLLRVPQNTLVALFTFAYCEIEDLRIVLVPREPASDGGSDCNDNPLFDLPLSVLSKLKCFETSDGSPTPQELLDCEPPAVYLPDNTTATCIGGLAGVLRWALGQFGSRTRNRECKALLGFRGGCLAACSESSLWTRFCELDVQRALPKLRKRFSAGSGFESPPLKLPEELHLLEAHMRQPVKTHNVRRKQQQVFRASRREGGGSPVEHKPVDGKLPLLEHRFVEGFDQTLADVVLFPVLHLIFTELAAVTSKKAISVRLPLTTKWYETMSAQIQTHRALESLELKHIEQVEREECSRFIEEFELPKDSLYSSHPERTKPRIRHKNPESIINSLREARISPDLKPNPGKDSLPLPWEEFPEKVHPLGGGLPKNRVLRKCQQIENLVVLALQNAFDGCTIVDFCSGGGHVGIVLAYLLPECRIVMIENKEESMHRARERVKSLGLRNVVFYQSNIDYYVGNFDLGVSLHACGVATDLVLQKCIERNAAFVSCPCCYGAMKVTDRISYPLSRAFRDTGISKEDYTLLCHYADRTERDTPTCQQGHYCMALVDRDRAMCAAESGYEVIVTQMVPHDCSPKGLVLVGKRTSKVR</sequence>
<dbReference type="EMBL" id="JABSTU010000001">
    <property type="protein sequence ID" value="KAH8039811.1"/>
    <property type="molecule type" value="Genomic_DNA"/>
</dbReference>
<accession>A0A9J6EZK7</accession>
<dbReference type="SUPFAM" id="SSF53335">
    <property type="entry name" value="S-adenosyl-L-methionine-dependent methyltransferases"/>
    <property type="match status" value="1"/>
</dbReference>